<dbReference type="EMBL" id="S77583">
    <property type="protein sequence ID" value="AAB34298.1"/>
    <property type="molecule type" value="mRNA"/>
</dbReference>
<keyword evidence="1" id="KW-0548">Nucleotidyltransferase</keyword>
<name>Q16330_HUMAN</name>
<evidence type="ECO:0000313" key="1">
    <source>
        <dbReference type="EMBL" id="AAB34298.1"/>
    </source>
</evidence>
<feature type="non-terminal residue" evidence="1">
    <location>
        <position position="1"/>
    </location>
</feature>
<protein>
    <submittedName>
        <fullName evidence="1">HERVK10 protein ( HUMMTV reverse transcriptase homologprotein )</fullName>
    </submittedName>
</protein>
<dbReference type="AlphaFoldDB" id="Q16330"/>
<accession>Q16330</accession>
<dbReference type="GO" id="GO:0003964">
    <property type="term" value="F:RNA-directed DNA polymerase activity"/>
    <property type="evidence" value="ECO:0007669"/>
    <property type="project" value="UniProtKB-KW"/>
</dbReference>
<organism evidence="1">
    <name type="scientific">Homo sapiens</name>
    <name type="common">Human</name>
    <dbReference type="NCBI Taxonomy" id="9606"/>
    <lineage>
        <taxon>Eukaryota</taxon>
        <taxon>Metazoa</taxon>
        <taxon>Chordata</taxon>
        <taxon>Craniata</taxon>
        <taxon>Vertebrata</taxon>
        <taxon>Euteleostomi</taxon>
        <taxon>Mammalia</taxon>
        <taxon>Eutheria</taxon>
        <taxon>Euarchontoglires</taxon>
        <taxon>Primates</taxon>
        <taxon>Haplorrhini</taxon>
        <taxon>Catarrhini</taxon>
        <taxon>Hominidae</taxon>
        <taxon>Homo</taxon>
    </lineage>
</organism>
<reference evidence="1" key="1">
    <citation type="journal article" date="1995" name="AIDS Res. Hum. Retroviruses">
        <title>Isolation from human brain of six previously unreported cDNAs related to the reverse transcriptase of human endogenous retroviruses.</title>
        <authorList>
            <person name="Lefebvre S."/>
            <person name="Hubert B."/>
            <person name="Tekaia F."/>
            <person name="Brahic M."/>
            <person name="Bureau J.F."/>
        </authorList>
    </citation>
    <scope>NUCLEOTIDE SEQUENCE</scope>
</reference>
<gene>
    <name evidence="1" type="primary">HERVK10</name>
</gene>
<keyword evidence="1" id="KW-0808">Transferase</keyword>
<proteinExistence type="evidence at transcript level"/>
<sequence length="30" mass="3398">MLNSPTICQSYVGQAIEPTPKKFSQCYIIH</sequence>
<keyword evidence="1" id="KW-0695">RNA-directed DNA polymerase</keyword>